<keyword evidence="11" id="KW-1185">Reference proteome</keyword>
<keyword evidence="5" id="KW-0399">Innate immunity</keyword>
<evidence type="ECO:0000259" key="10">
    <source>
        <dbReference type="Pfam" id="PF02014"/>
    </source>
</evidence>
<reference evidence="12" key="1">
    <citation type="submission" date="2022-11" db="UniProtKB">
        <authorList>
            <consortium name="WormBaseParasite"/>
        </authorList>
    </citation>
    <scope>IDENTIFICATION</scope>
</reference>
<feature type="domain" description="Reelin" evidence="10">
    <location>
        <begin position="58"/>
        <end position="180"/>
    </location>
</feature>
<evidence type="ECO:0000256" key="3">
    <source>
        <dbReference type="ARBA" id="ARBA00022525"/>
    </source>
</evidence>
<evidence type="ECO:0000256" key="1">
    <source>
        <dbReference type="ARBA" id="ARBA00004613"/>
    </source>
</evidence>
<dbReference type="GO" id="GO:0016020">
    <property type="term" value="C:membrane"/>
    <property type="evidence" value="ECO:0007669"/>
    <property type="project" value="TreeGrafter"/>
</dbReference>
<organism evidence="11 12">
    <name type="scientific">Romanomermis culicivorax</name>
    <name type="common">Nematode worm</name>
    <dbReference type="NCBI Taxonomy" id="13658"/>
    <lineage>
        <taxon>Eukaryota</taxon>
        <taxon>Metazoa</taxon>
        <taxon>Ecdysozoa</taxon>
        <taxon>Nematoda</taxon>
        <taxon>Enoplea</taxon>
        <taxon>Dorylaimia</taxon>
        <taxon>Mermithida</taxon>
        <taxon>Mermithoidea</taxon>
        <taxon>Mermithidae</taxon>
        <taxon>Romanomermis</taxon>
    </lineage>
</organism>
<evidence type="ECO:0000313" key="12">
    <source>
        <dbReference type="WBParaSite" id="nRc.2.0.1.t18623-RA"/>
    </source>
</evidence>
<evidence type="ECO:0000256" key="9">
    <source>
        <dbReference type="SAM" id="Phobius"/>
    </source>
</evidence>
<keyword evidence="4" id="KW-0929">Antimicrobial</keyword>
<sequence>MYSNLNQAIRAATIMTENCHDSIILVGLFFVVTAAVVVDAFPNGAPCEVKDTLLPNTASHGENKNANAKAPYEVVVLGSNGSPATCIAKNTKYTVKLKPVGQKSFRGFILQSVDKKNQPVGKFADGDSSYKYLCFGETTAITHKSGGKKTEASAEWTIAQTFDSVHIKATVVEEVSNYYTGIESKPLSAC</sequence>
<evidence type="ECO:0000256" key="7">
    <source>
        <dbReference type="ARBA" id="ARBA00022859"/>
    </source>
</evidence>
<dbReference type="CDD" id="cd08544">
    <property type="entry name" value="Reeler"/>
    <property type="match status" value="1"/>
</dbReference>
<dbReference type="Gene3D" id="2.60.40.4060">
    <property type="entry name" value="Reeler domain"/>
    <property type="match status" value="1"/>
</dbReference>
<dbReference type="WBParaSite" id="nRc.2.0.1.t18623-RA">
    <property type="protein sequence ID" value="nRc.2.0.1.t18623-RA"/>
    <property type="gene ID" value="nRc.2.0.1.g18623"/>
</dbReference>
<protein>
    <submittedName>
        <fullName evidence="12">Reelin domain-containing protein</fullName>
    </submittedName>
</protein>
<proteinExistence type="inferred from homology"/>
<dbReference type="InterPro" id="IPR002861">
    <property type="entry name" value="Reeler_dom"/>
</dbReference>
<dbReference type="PANTHER" id="PTHR45828">
    <property type="entry name" value="CYTOCHROME B561/FERRIC REDUCTASE TRANSMEMBRANE"/>
    <property type="match status" value="1"/>
</dbReference>
<dbReference type="InterPro" id="IPR051237">
    <property type="entry name" value="Ferric-chelate_Red/DefProt"/>
</dbReference>
<dbReference type="AlphaFoldDB" id="A0A915IXR3"/>
<dbReference type="InterPro" id="IPR042307">
    <property type="entry name" value="Reeler_sf"/>
</dbReference>
<keyword evidence="7" id="KW-0391">Immunity</keyword>
<name>A0A915IXR3_ROMCU</name>
<dbReference type="GO" id="GO:0045087">
    <property type="term" value="P:innate immune response"/>
    <property type="evidence" value="ECO:0007669"/>
    <property type="project" value="UniProtKB-KW"/>
</dbReference>
<comment type="similarity">
    <text evidence="2">Belongs to the insect defense protein family.</text>
</comment>
<keyword evidence="8" id="KW-0044">Antibiotic</keyword>
<keyword evidence="9" id="KW-0812">Transmembrane</keyword>
<comment type="subcellular location">
    <subcellularLocation>
        <location evidence="1">Secreted</location>
    </subcellularLocation>
</comment>
<keyword evidence="9" id="KW-1133">Transmembrane helix</keyword>
<keyword evidence="3" id="KW-0964">Secreted</keyword>
<evidence type="ECO:0000256" key="5">
    <source>
        <dbReference type="ARBA" id="ARBA00022588"/>
    </source>
</evidence>
<accession>A0A915IXR3</accession>
<feature type="transmembrane region" description="Helical" evidence="9">
    <location>
        <begin position="21"/>
        <end position="41"/>
    </location>
</feature>
<evidence type="ECO:0000313" key="11">
    <source>
        <dbReference type="Proteomes" id="UP000887565"/>
    </source>
</evidence>
<keyword evidence="6" id="KW-0732">Signal</keyword>
<dbReference type="PANTHER" id="PTHR45828:SF9">
    <property type="entry name" value="CELL WALL INTEGRITY AND STRESS RESPONSE COMPONENT 4-LIKE-RELATED"/>
    <property type="match status" value="1"/>
</dbReference>
<dbReference type="GO" id="GO:0005576">
    <property type="term" value="C:extracellular region"/>
    <property type="evidence" value="ECO:0007669"/>
    <property type="project" value="UniProtKB-SubCell"/>
</dbReference>
<dbReference type="GO" id="GO:0042742">
    <property type="term" value="P:defense response to bacterium"/>
    <property type="evidence" value="ECO:0007669"/>
    <property type="project" value="UniProtKB-KW"/>
</dbReference>
<evidence type="ECO:0000256" key="6">
    <source>
        <dbReference type="ARBA" id="ARBA00022729"/>
    </source>
</evidence>
<dbReference type="Proteomes" id="UP000887565">
    <property type="component" value="Unplaced"/>
</dbReference>
<evidence type="ECO:0000256" key="4">
    <source>
        <dbReference type="ARBA" id="ARBA00022529"/>
    </source>
</evidence>
<evidence type="ECO:0000256" key="8">
    <source>
        <dbReference type="ARBA" id="ARBA00023022"/>
    </source>
</evidence>
<dbReference type="Pfam" id="PF02014">
    <property type="entry name" value="Reeler"/>
    <property type="match status" value="1"/>
</dbReference>
<keyword evidence="9" id="KW-0472">Membrane</keyword>
<evidence type="ECO:0000256" key="2">
    <source>
        <dbReference type="ARBA" id="ARBA00008501"/>
    </source>
</evidence>